<sequence>MVASASSAHPQRQSRLDRLSTLLLSNPTIRRWWDNLPASASTGTGGEKQPQPTPSTSTPPPSQPAQPPTPPPLPPQNAPLTADPDAPIGILLPGMRRLTLADNITNPQLTHALGPALHHTLGAKPLDSLFPTSDSKPPLPFKVYTPAASSTPDLILSKLPLEIQSLIFEEACLSLTDLVSLRNSCRTLRRDLPIGVMERKLTAQNYAGWDVVFEMHGHRYPGTTYGNRRLCGMCVVPKIRGLLIEGVVVREYLKKRGLAPAEGEEEWPEERGMCFPCLWWRLVKAEGVEVEGKEIWKVAGIGTEERFRMLDGTDRKICEKCRRDIHENAVPCPHCTDFSDWCHARRGICTWS</sequence>
<proteinExistence type="predicted"/>
<dbReference type="CDD" id="cd09917">
    <property type="entry name" value="F-box_SF"/>
    <property type="match status" value="1"/>
</dbReference>
<keyword evidence="3" id="KW-1185">Reference proteome</keyword>
<evidence type="ECO:0000256" key="1">
    <source>
        <dbReference type="SAM" id="MobiDB-lite"/>
    </source>
</evidence>
<accession>A0AAV9G3N9</accession>
<evidence type="ECO:0000313" key="3">
    <source>
        <dbReference type="Proteomes" id="UP001321760"/>
    </source>
</evidence>
<dbReference type="AlphaFoldDB" id="A0AAV9G3N9"/>
<feature type="compositionally biased region" description="Pro residues" evidence="1">
    <location>
        <begin position="51"/>
        <end position="77"/>
    </location>
</feature>
<evidence type="ECO:0000313" key="2">
    <source>
        <dbReference type="EMBL" id="KAK4443108.1"/>
    </source>
</evidence>
<organism evidence="2 3">
    <name type="scientific">Podospora aff. communis PSN243</name>
    <dbReference type="NCBI Taxonomy" id="3040156"/>
    <lineage>
        <taxon>Eukaryota</taxon>
        <taxon>Fungi</taxon>
        <taxon>Dikarya</taxon>
        <taxon>Ascomycota</taxon>
        <taxon>Pezizomycotina</taxon>
        <taxon>Sordariomycetes</taxon>
        <taxon>Sordariomycetidae</taxon>
        <taxon>Sordariales</taxon>
        <taxon>Podosporaceae</taxon>
        <taxon>Podospora</taxon>
    </lineage>
</organism>
<evidence type="ECO:0008006" key="4">
    <source>
        <dbReference type="Google" id="ProtNLM"/>
    </source>
</evidence>
<feature type="region of interest" description="Disordered" evidence="1">
    <location>
        <begin position="35"/>
        <end position="88"/>
    </location>
</feature>
<name>A0AAV9G3N9_9PEZI</name>
<protein>
    <recommendedName>
        <fullName evidence="4">F-box domain-containing protein</fullName>
    </recommendedName>
</protein>
<dbReference type="EMBL" id="MU865999">
    <property type="protein sequence ID" value="KAK4443108.1"/>
    <property type="molecule type" value="Genomic_DNA"/>
</dbReference>
<reference evidence="2" key="2">
    <citation type="submission" date="2023-05" db="EMBL/GenBank/DDBJ databases">
        <authorList>
            <consortium name="Lawrence Berkeley National Laboratory"/>
            <person name="Steindorff A."/>
            <person name="Hensen N."/>
            <person name="Bonometti L."/>
            <person name="Westerberg I."/>
            <person name="Brannstrom I.O."/>
            <person name="Guillou S."/>
            <person name="Cros-Aarteil S."/>
            <person name="Calhoun S."/>
            <person name="Haridas S."/>
            <person name="Kuo A."/>
            <person name="Mondo S."/>
            <person name="Pangilinan J."/>
            <person name="Riley R."/>
            <person name="Labutti K."/>
            <person name="Andreopoulos B."/>
            <person name="Lipzen A."/>
            <person name="Chen C."/>
            <person name="Yanf M."/>
            <person name="Daum C."/>
            <person name="Ng V."/>
            <person name="Clum A."/>
            <person name="Ohm R."/>
            <person name="Martin F."/>
            <person name="Silar P."/>
            <person name="Natvig D."/>
            <person name="Lalanne C."/>
            <person name="Gautier V."/>
            <person name="Ament-Velasquez S.L."/>
            <person name="Kruys A."/>
            <person name="Hutchinson M.I."/>
            <person name="Powell A.J."/>
            <person name="Barry K."/>
            <person name="Miller A.N."/>
            <person name="Grigoriev I.V."/>
            <person name="Debuchy R."/>
            <person name="Gladieux P."/>
            <person name="Thoren M.H."/>
            <person name="Johannesson H."/>
        </authorList>
    </citation>
    <scope>NUCLEOTIDE SEQUENCE</scope>
    <source>
        <strain evidence="2">PSN243</strain>
    </source>
</reference>
<comment type="caution">
    <text evidence="2">The sequence shown here is derived from an EMBL/GenBank/DDBJ whole genome shotgun (WGS) entry which is preliminary data.</text>
</comment>
<dbReference type="Proteomes" id="UP001321760">
    <property type="component" value="Unassembled WGS sequence"/>
</dbReference>
<reference evidence="2" key="1">
    <citation type="journal article" date="2023" name="Mol. Phylogenet. Evol.">
        <title>Genome-scale phylogeny and comparative genomics of the fungal order Sordariales.</title>
        <authorList>
            <person name="Hensen N."/>
            <person name="Bonometti L."/>
            <person name="Westerberg I."/>
            <person name="Brannstrom I.O."/>
            <person name="Guillou S."/>
            <person name="Cros-Aarteil S."/>
            <person name="Calhoun S."/>
            <person name="Haridas S."/>
            <person name="Kuo A."/>
            <person name="Mondo S."/>
            <person name="Pangilinan J."/>
            <person name="Riley R."/>
            <person name="LaButti K."/>
            <person name="Andreopoulos B."/>
            <person name="Lipzen A."/>
            <person name="Chen C."/>
            <person name="Yan M."/>
            <person name="Daum C."/>
            <person name="Ng V."/>
            <person name="Clum A."/>
            <person name="Steindorff A."/>
            <person name="Ohm R.A."/>
            <person name="Martin F."/>
            <person name="Silar P."/>
            <person name="Natvig D.O."/>
            <person name="Lalanne C."/>
            <person name="Gautier V."/>
            <person name="Ament-Velasquez S.L."/>
            <person name="Kruys A."/>
            <person name="Hutchinson M.I."/>
            <person name="Powell A.J."/>
            <person name="Barry K."/>
            <person name="Miller A.N."/>
            <person name="Grigoriev I.V."/>
            <person name="Debuchy R."/>
            <person name="Gladieux P."/>
            <person name="Hiltunen Thoren M."/>
            <person name="Johannesson H."/>
        </authorList>
    </citation>
    <scope>NUCLEOTIDE SEQUENCE</scope>
    <source>
        <strain evidence="2">PSN243</strain>
    </source>
</reference>
<gene>
    <name evidence="2" type="ORF">QBC34DRAFT_417571</name>
</gene>